<proteinExistence type="predicted"/>
<dbReference type="HOGENOM" id="CLU_1750305_0_0_1"/>
<dbReference type="OrthoDB" id="2691503at2759"/>
<protein>
    <submittedName>
        <fullName evidence="1">Uncharacterized protein</fullName>
    </submittedName>
</protein>
<sequence length="149" mass="16802">MLKKNSVLTKASIAGLPPIQLVTDIIARLWVEYWIKQVIGLKRVELENRVLINRIIGEIVIKQERQLGCSTCGDDDCAMHECMLCQRLLSPDFKGWTFSALETNDEALGMLTKEMTEAIREDSVVKALKEEKAGKSLKKRKAVKKTKGN</sequence>
<dbReference type="EMBL" id="KN825747">
    <property type="protein sequence ID" value="KIK81698.1"/>
    <property type="molecule type" value="Genomic_DNA"/>
</dbReference>
<reference evidence="1 2" key="1">
    <citation type="submission" date="2014-04" db="EMBL/GenBank/DDBJ databases">
        <authorList>
            <consortium name="DOE Joint Genome Institute"/>
            <person name="Kuo A."/>
            <person name="Kohler A."/>
            <person name="Jargeat P."/>
            <person name="Nagy L.G."/>
            <person name="Floudas D."/>
            <person name="Copeland A."/>
            <person name="Barry K.W."/>
            <person name="Cichocki N."/>
            <person name="Veneault-Fourrey C."/>
            <person name="LaButti K."/>
            <person name="Lindquist E.A."/>
            <person name="Lipzen A."/>
            <person name="Lundell T."/>
            <person name="Morin E."/>
            <person name="Murat C."/>
            <person name="Sun H."/>
            <person name="Tunlid A."/>
            <person name="Henrissat B."/>
            <person name="Grigoriev I.V."/>
            <person name="Hibbett D.S."/>
            <person name="Martin F."/>
            <person name="Nordberg H.P."/>
            <person name="Cantor M.N."/>
            <person name="Hua S.X."/>
        </authorList>
    </citation>
    <scope>NUCLEOTIDE SEQUENCE [LARGE SCALE GENOMIC DNA]</scope>
    <source>
        <strain evidence="1 2">Ve08.2h10</strain>
    </source>
</reference>
<accession>A0A0D0D0Y6</accession>
<organism evidence="1 2">
    <name type="scientific">Paxillus rubicundulus Ve08.2h10</name>
    <dbReference type="NCBI Taxonomy" id="930991"/>
    <lineage>
        <taxon>Eukaryota</taxon>
        <taxon>Fungi</taxon>
        <taxon>Dikarya</taxon>
        <taxon>Basidiomycota</taxon>
        <taxon>Agaricomycotina</taxon>
        <taxon>Agaricomycetes</taxon>
        <taxon>Agaricomycetidae</taxon>
        <taxon>Boletales</taxon>
        <taxon>Paxilineae</taxon>
        <taxon>Paxillaceae</taxon>
        <taxon>Paxillus</taxon>
    </lineage>
</organism>
<gene>
    <name evidence="1" type="ORF">PAXRUDRAFT_27801</name>
</gene>
<reference evidence="2" key="2">
    <citation type="submission" date="2015-01" db="EMBL/GenBank/DDBJ databases">
        <title>Evolutionary Origins and Diversification of the Mycorrhizal Mutualists.</title>
        <authorList>
            <consortium name="DOE Joint Genome Institute"/>
            <consortium name="Mycorrhizal Genomics Consortium"/>
            <person name="Kohler A."/>
            <person name="Kuo A."/>
            <person name="Nagy L.G."/>
            <person name="Floudas D."/>
            <person name="Copeland A."/>
            <person name="Barry K.W."/>
            <person name="Cichocki N."/>
            <person name="Veneault-Fourrey C."/>
            <person name="LaButti K."/>
            <person name="Lindquist E.A."/>
            <person name="Lipzen A."/>
            <person name="Lundell T."/>
            <person name="Morin E."/>
            <person name="Murat C."/>
            <person name="Riley R."/>
            <person name="Ohm R."/>
            <person name="Sun H."/>
            <person name="Tunlid A."/>
            <person name="Henrissat B."/>
            <person name="Grigoriev I.V."/>
            <person name="Hibbett D.S."/>
            <person name="Martin F."/>
        </authorList>
    </citation>
    <scope>NUCLEOTIDE SEQUENCE [LARGE SCALE GENOMIC DNA]</scope>
    <source>
        <strain evidence="2">Ve08.2h10</strain>
    </source>
</reference>
<dbReference type="AlphaFoldDB" id="A0A0D0D0Y6"/>
<keyword evidence="2" id="KW-1185">Reference proteome</keyword>
<name>A0A0D0D0Y6_9AGAM</name>
<evidence type="ECO:0000313" key="2">
    <source>
        <dbReference type="Proteomes" id="UP000054538"/>
    </source>
</evidence>
<dbReference type="Proteomes" id="UP000054538">
    <property type="component" value="Unassembled WGS sequence"/>
</dbReference>
<dbReference type="InParanoid" id="A0A0D0D0Y6"/>
<evidence type="ECO:0000313" key="1">
    <source>
        <dbReference type="EMBL" id="KIK81698.1"/>
    </source>
</evidence>